<dbReference type="EMBL" id="SWKU01000002">
    <property type="protein sequence ID" value="KAF3009519.1"/>
    <property type="molecule type" value="Genomic_DNA"/>
</dbReference>
<dbReference type="OrthoDB" id="3729620at2759"/>
<evidence type="ECO:0000313" key="2">
    <source>
        <dbReference type="EMBL" id="KAF3009519.1"/>
    </source>
</evidence>
<comment type="caution">
    <text evidence="2">The sequence shown here is derived from an EMBL/GenBank/DDBJ whole genome shotgun (WGS) entry which is preliminary data.</text>
</comment>
<organism evidence="2 3">
    <name type="scientific">Curvularia kusanoi</name>
    <name type="common">Cochliobolus kusanoi</name>
    <dbReference type="NCBI Taxonomy" id="90978"/>
    <lineage>
        <taxon>Eukaryota</taxon>
        <taxon>Fungi</taxon>
        <taxon>Dikarya</taxon>
        <taxon>Ascomycota</taxon>
        <taxon>Pezizomycotina</taxon>
        <taxon>Dothideomycetes</taxon>
        <taxon>Pleosporomycetidae</taxon>
        <taxon>Pleosporales</taxon>
        <taxon>Pleosporineae</taxon>
        <taxon>Pleosporaceae</taxon>
        <taxon>Curvularia</taxon>
    </lineage>
</organism>
<accession>A0A9P4WDZ3</accession>
<evidence type="ECO:0000256" key="1">
    <source>
        <dbReference type="SAM" id="MobiDB-lite"/>
    </source>
</evidence>
<keyword evidence="3" id="KW-1185">Reference proteome</keyword>
<proteinExistence type="predicted"/>
<dbReference type="AlphaFoldDB" id="A0A9P4WDZ3"/>
<dbReference type="Proteomes" id="UP000801428">
    <property type="component" value="Unassembled WGS sequence"/>
</dbReference>
<feature type="compositionally biased region" description="Low complexity" evidence="1">
    <location>
        <begin position="176"/>
        <end position="192"/>
    </location>
</feature>
<gene>
    <name evidence="2" type="ORF">E8E13_004384</name>
</gene>
<reference evidence="2" key="1">
    <citation type="submission" date="2019-04" db="EMBL/GenBank/DDBJ databases">
        <title>Sequencing of skin fungus with MAO and IRED activity.</title>
        <authorList>
            <person name="Marsaioli A.J."/>
            <person name="Bonatto J.M.C."/>
            <person name="Reis Junior O."/>
        </authorList>
    </citation>
    <scope>NUCLEOTIDE SEQUENCE</scope>
    <source>
        <strain evidence="2">30M1</strain>
    </source>
</reference>
<evidence type="ECO:0000313" key="3">
    <source>
        <dbReference type="Proteomes" id="UP000801428"/>
    </source>
</evidence>
<feature type="compositionally biased region" description="Basic and acidic residues" evidence="1">
    <location>
        <begin position="193"/>
        <end position="208"/>
    </location>
</feature>
<name>A0A9P4WDZ3_CURKU</name>
<sequence>MPRDPLTGAITPFQTTVTPLADELAYETYVKNATGKILLACFWPEDKTSRLMVAALNKRMSRIRELGIVGVYSLDVYSLPKIAEELDVTFCPTLMWFNDRVQDSLVWHDGVRIEGEKTFEGVERVLQRIAEVGSLLGEGEESGEDDAWDGMGGIYHGVGSSAKTSASTPGMKKPRAAQAQGNSAGSGKASSVKSKEMKAKETKGKGELVLKGLESDDDDEAWDGMGGIYHGVGTTR</sequence>
<feature type="region of interest" description="Disordered" evidence="1">
    <location>
        <begin position="159"/>
        <end position="224"/>
    </location>
</feature>
<evidence type="ECO:0008006" key="4">
    <source>
        <dbReference type="Google" id="ProtNLM"/>
    </source>
</evidence>
<protein>
    <recommendedName>
        <fullName evidence="4">Thioredoxin domain-containing protein</fullName>
    </recommendedName>
</protein>